<feature type="domain" description="PAS" evidence="5">
    <location>
        <begin position="262"/>
        <end position="331"/>
    </location>
</feature>
<dbReference type="InterPro" id="IPR000700">
    <property type="entry name" value="PAS-assoc_C"/>
</dbReference>
<protein>
    <recommendedName>
        <fullName evidence="2">histidine kinase</fullName>
        <ecNumber evidence="2">2.7.13.3</ecNumber>
    </recommendedName>
</protein>
<dbReference type="CDD" id="cd00082">
    <property type="entry name" value="HisKA"/>
    <property type="match status" value="1"/>
</dbReference>
<dbReference type="Proteomes" id="UP000420562">
    <property type="component" value="Unassembled WGS sequence"/>
</dbReference>
<evidence type="ECO:0000256" key="2">
    <source>
        <dbReference type="ARBA" id="ARBA00012438"/>
    </source>
</evidence>
<feature type="domain" description="PAC" evidence="6">
    <location>
        <begin position="335"/>
        <end position="386"/>
    </location>
</feature>
<dbReference type="Pfam" id="PF13426">
    <property type="entry name" value="PAS_9"/>
    <property type="match status" value="1"/>
</dbReference>
<dbReference type="Gene3D" id="3.30.450.20">
    <property type="entry name" value="PAS domain"/>
    <property type="match status" value="4"/>
</dbReference>
<evidence type="ECO:0000313" key="7">
    <source>
        <dbReference type="EMBL" id="KAB0666017.1"/>
    </source>
</evidence>
<dbReference type="InterPro" id="IPR005467">
    <property type="entry name" value="His_kinase_dom"/>
</dbReference>
<dbReference type="Pfam" id="PF08448">
    <property type="entry name" value="PAS_4"/>
    <property type="match status" value="2"/>
</dbReference>
<sequence>MKSTDVASAIGEACHANNERNEFLTLFENLPDPIFFVDRELRIVRINQAGTQLIRFDSRAERMFNEDGTGDIQFPWFNDELNLFLGTQDTVSGFQTWFETGTGRRFFQIKFKRMTNAGGVFSGVIVTLYDNTATQRHSEILQRFSMLYENTRDIMFFADEQGAIFEVNQAAIARYGYSRDEMLSLSLRDLLAPDNRNSDIGAIFEASVCNPLHESLHVCKDGSLFPAEVSCSKERVGDAHVFLYIIRDITTRKRIETALKQSREMLQSIIDNVPALVYMKDLAGRLITCNSYFAELLGISRDDLIGKTGHDLFPRDLAELQAADERAVITHCSSIMVEETIRHGDGAHTYLTVKFPIQNESGEITAVCAISTDITARKLAEETARQHHALIEAIIKSPSEIIVFSVDCQYRYTLFNPAHAQSMREIFGAEIKEGHICLDYFETSVREEIRSDLDRALAGNSFRHTRRLLGHDIYYEISVSPVVLPSGEIVGATMFVSDISSSVRTKNELALKSEELTLALSELKEAQARVIQQEKMASIGQLAAGVAHEINNPVGYITSNLNTLKKYAEKLAAFMDAMSETIERHVDAATRSNLEELKRQAKIDYVMKDFRNLISESMEGADRVRKIVQDLKSFSRADSNKAVPSDLNECVRVTANVVRNEIKYVADLDMQLGEIPPVVCHPQQIGQVVMNLMVNAAHAIEQKGTITVTTSCDGSWAKIVIADTGQGIPQETMQKIFEPFFTTKEVGKGTGLGLAISLDIVKKHGGDIAVESQVGKGTTFTVRLPLDGEVR</sequence>
<dbReference type="PROSITE" id="PS50112">
    <property type="entry name" value="PAS"/>
    <property type="match status" value="2"/>
</dbReference>
<evidence type="ECO:0000259" key="6">
    <source>
        <dbReference type="PROSITE" id="PS50113"/>
    </source>
</evidence>
<feature type="domain" description="PAS" evidence="5">
    <location>
        <begin position="140"/>
        <end position="197"/>
    </location>
</feature>
<dbReference type="InterPro" id="IPR036890">
    <property type="entry name" value="HATPase_C_sf"/>
</dbReference>
<dbReference type="CDD" id="cd00130">
    <property type="entry name" value="PAS"/>
    <property type="match status" value="2"/>
</dbReference>
<dbReference type="SUPFAM" id="SSF47384">
    <property type="entry name" value="Homodimeric domain of signal transducing histidine kinase"/>
    <property type="match status" value="1"/>
</dbReference>
<dbReference type="PRINTS" id="PR00344">
    <property type="entry name" value="BCTRLSENSOR"/>
</dbReference>
<evidence type="ECO:0000313" key="8">
    <source>
        <dbReference type="Proteomes" id="UP000420562"/>
    </source>
</evidence>
<dbReference type="PANTHER" id="PTHR43065">
    <property type="entry name" value="SENSOR HISTIDINE KINASE"/>
    <property type="match status" value="1"/>
</dbReference>
<dbReference type="SUPFAM" id="SSF55874">
    <property type="entry name" value="ATPase domain of HSP90 chaperone/DNA topoisomerase II/histidine kinase"/>
    <property type="match status" value="1"/>
</dbReference>
<dbReference type="InterPro" id="IPR003594">
    <property type="entry name" value="HATPase_dom"/>
</dbReference>
<evidence type="ECO:0000259" key="5">
    <source>
        <dbReference type="PROSITE" id="PS50112"/>
    </source>
</evidence>
<dbReference type="Gene3D" id="1.10.287.130">
    <property type="match status" value="1"/>
</dbReference>
<organism evidence="7 8">
    <name type="scientific">Oryzomonas japonica</name>
    <dbReference type="NCBI Taxonomy" id="2603858"/>
    <lineage>
        <taxon>Bacteria</taxon>
        <taxon>Pseudomonadati</taxon>
        <taxon>Thermodesulfobacteriota</taxon>
        <taxon>Desulfuromonadia</taxon>
        <taxon>Geobacterales</taxon>
        <taxon>Geobacteraceae</taxon>
        <taxon>Oryzomonas</taxon>
    </lineage>
</organism>
<dbReference type="PANTHER" id="PTHR43065:SF50">
    <property type="entry name" value="HISTIDINE KINASE"/>
    <property type="match status" value="1"/>
</dbReference>
<gene>
    <name evidence="7" type="ORF">F6V25_05950</name>
</gene>
<dbReference type="Gene3D" id="3.30.565.10">
    <property type="entry name" value="Histidine kinase-like ATPase, C-terminal domain"/>
    <property type="match status" value="1"/>
</dbReference>
<dbReference type="InterPro" id="IPR003661">
    <property type="entry name" value="HisK_dim/P_dom"/>
</dbReference>
<dbReference type="InterPro" id="IPR000014">
    <property type="entry name" value="PAS"/>
</dbReference>
<dbReference type="Pfam" id="PF02518">
    <property type="entry name" value="HATPase_c"/>
    <property type="match status" value="1"/>
</dbReference>
<dbReference type="SMART" id="SM00388">
    <property type="entry name" value="HisKA"/>
    <property type="match status" value="1"/>
</dbReference>
<evidence type="ECO:0000256" key="3">
    <source>
        <dbReference type="ARBA" id="ARBA00022553"/>
    </source>
</evidence>
<dbReference type="SMART" id="SM00387">
    <property type="entry name" value="HATPase_c"/>
    <property type="match status" value="1"/>
</dbReference>
<dbReference type="AlphaFoldDB" id="A0A7J4ZRX4"/>
<proteinExistence type="predicted"/>
<reference evidence="7 8" key="1">
    <citation type="submission" date="2019-09" db="EMBL/GenBank/DDBJ databases">
        <title>Geobacter sp. Red96, a novel strain isolated from paddy soil.</title>
        <authorList>
            <person name="Xu Z."/>
            <person name="Masuda Y."/>
            <person name="Itoh H."/>
            <person name="Senoo K."/>
        </authorList>
    </citation>
    <scope>NUCLEOTIDE SEQUENCE [LARGE SCALE GENOMIC DNA]</scope>
    <source>
        <strain evidence="7 8">Red96</strain>
    </source>
</reference>
<dbReference type="PROSITE" id="PS50113">
    <property type="entry name" value="PAC"/>
    <property type="match status" value="2"/>
</dbReference>
<keyword evidence="8" id="KW-1185">Reference proteome</keyword>
<dbReference type="PROSITE" id="PS50109">
    <property type="entry name" value="HIS_KIN"/>
    <property type="match status" value="1"/>
</dbReference>
<comment type="caution">
    <text evidence="7">The sequence shown here is derived from an EMBL/GenBank/DDBJ whole genome shotgun (WGS) entry which is preliminary data.</text>
</comment>
<dbReference type="NCBIfam" id="TIGR00229">
    <property type="entry name" value="sensory_box"/>
    <property type="match status" value="2"/>
</dbReference>
<comment type="catalytic activity">
    <reaction evidence="1">
        <text>ATP + protein L-histidine = ADP + protein N-phospho-L-histidine.</text>
        <dbReference type="EC" id="2.7.13.3"/>
    </reaction>
</comment>
<accession>A0A7J4ZRX4</accession>
<dbReference type="SUPFAM" id="SSF55785">
    <property type="entry name" value="PYP-like sensor domain (PAS domain)"/>
    <property type="match status" value="4"/>
</dbReference>
<dbReference type="SMART" id="SM00091">
    <property type="entry name" value="PAS"/>
    <property type="match status" value="4"/>
</dbReference>
<dbReference type="EMBL" id="VZQZ01000003">
    <property type="protein sequence ID" value="KAB0666017.1"/>
    <property type="molecule type" value="Genomic_DNA"/>
</dbReference>
<dbReference type="InterPro" id="IPR036097">
    <property type="entry name" value="HisK_dim/P_sf"/>
</dbReference>
<dbReference type="InterPro" id="IPR035965">
    <property type="entry name" value="PAS-like_dom_sf"/>
</dbReference>
<dbReference type="InterPro" id="IPR013656">
    <property type="entry name" value="PAS_4"/>
</dbReference>
<feature type="domain" description="PAC" evidence="6">
    <location>
        <begin position="210"/>
        <end position="261"/>
    </location>
</feature>
<evidence type="ECO:0000259" key="4">
    <source>
        <dbReference type="PROSITE" id="PS50109"/>
    </source>
</evidence>
<dbReference type="Pfam" id="PF13188">
    <property type="entry name" value="PAS_8"/>
    <property type="match status" value="1"/>
</dbReference>
<name>A0A7J4ZRX4_9BACT</name>
<evidence type="ECO:0000256" key="1">
    <source>
        <dbReference type="ARBA" id="ARBA00000085"/>
    </source>
</evidence>
<dbReference type="InterPro" id="IPR004358">
    <property type="entry name" value="Sig_transdc_His_kin-like_C"/>
</dbReference>
<dbReference type="RefSeq" id="WP_151127705.1">
    <property type="nucleotide sequence ID" value="NZ_VZQZ01000003.1"/>
</dbReference>
<keyword evidence="3" id="KW-0597">Phosphoprotein</keyword>
<dbReference type="EC" id="2.7.13.3" evidence="2"/>
<dbReference type="GO" id="GO:0000155">
    <property type="term" value="F:phosphorelay sensor kinase activity"/>
    <property type="evidence" value="ECO:0007669"/>
    <property type="project" value="InterPro"/>
</dbReference>
<feature type="domain" description="Histidine kinase" evidence="4">
    <location>
        <begin position="545"/>
        <end position="788"/>
    </location>
</feature>